<dbReference type="EMBL" id="CAJNOM010000160">
    <property type="protein sequence ID" value="CAF1161169.1"/>
    <property type="molecule type" value="Genomic_DNA"/>
</dbReference>
<proteinExistence type="predicted"/>
<protein>
    <recommendedName>
        <fullName evidence="5">G-protein coupled receptors family 1 profile domain-containing protein</fullName>
    </recommendedName>
</protein>
<feature type="transmembrane region" description="Helical" evidence="1">
    <location>
        <begin position="17"/>
        <end position="40"/>
    </location>
</feature>
<dbReference type="OrthoDB" id="9990906at2759"/>
<keyword evidence="1" id="KW-0472">Membrane</keyword>
<dbReference type="EMBL" id="CAJNOI010000102">
    <property type="protein sequence ID" value="CAF1062834.1"/>
    <property type="molecule type" value="Genomic_DNA"/>
</dbReference>
<reference evidence="3" key="1">
    <citation type="submission" date="2021-02" db="EMBL/GenBank/DDBJ databases">
        <authorList>
            <person name="Nowell W R."/>
        </authorList>
    </citation>
    <scope>NUCLEOTIDE SEQUENCE</scope>
</reference>
<keyword evidence="1" id="KW-0812">Transmembrane</keyword>
<evidence type="ECO:0000313" key="3">
    <source>
        <dbReference type="EMBL" id="CAF1161169.1"/>
    </source>
</evidence>
<keyword evidence="4" id="KW-1185">Reference proteome</keyword>
<evidence type="ECO:0000313" key="4">
    <source>
        <dbReference type="Proteomes" id="UP000663832"/>
    </source>
</evidence>
<comment type="caution">
    <text evidence="3">The sequence shown here is derived from an EMBL/GenBank/DDBJ whole genome shotgun (WGS) entry which is preliminary data.</text>
</comment>
<keyword evidence="1" id="KW-1133">Transmembrane helix</keyword>
<dbReference type="Proteomes" id="UP000663877">
    <property type="component" value="Unassembled WGS sequence"/>
</dbReference>
<evidence type="ECO:0000256" key="1">
    <source>
        <dbReference type="SAM" id="Phobius"/>
    </source>
</evidence>
<dbReference type="Proteomes" id="UP000663832">
    <property type="component" value="Unassembled WGS sequence"/>
</dbReference>
<dbReference type="AlphaFoldDB" id="A0A814TGJ3"/>
<sequence>MSNIIDTINYLNQVTTILVVTICLASFIPGVIGLLLNLIVFTRPSLRHEPCAFYFFSSTCLNLFIILIIVPVRILSNGFNTDLADRNLGISCIDRYLHSSSNARMCRLSSLKIARLAVGSICIFSIISYVHMIIYYEIGNTTNQFGVIIPKCNARKGFYRTFNALW</sequence>
<organism evidence="3 4">
    <name type="scientific">Adineta steineri</name>
    <dbReference type="NCBI Taxonomy" id="433720"/>
    <lineage>
        <taxon>Eukaryota</taxon>
        <taxon>Metazoa</taxon>
        <taxon>Spiralia</taxon>
        <taxon>Gnathifera</taxon>
        <taxon>Rotifera</taxon>
        <taxon>Eurotatoria</taxon>
        <taxon>Bdelloidea</taxon>
        <taxon>Adinetida</taxon>
        <taxon>Adinetidae</taxon>
        <taxon>Adineta</taxon>
    </lineage>
</organism>
<gene>
    <name evidence="2" type="ORF">BJG266_LOCUS19263</name>
    <name evidence="3" type="ORF">QVE165_LOCUS23565</name>
</gene>
<feature type="transmembrane region" description="Helical" evidence="1">
    <location>
        <begin position="113"/>
        <end position="136"/>
    </location>
</feature>
<feature type="transmembrane region" description="Helical" evidence="1">
    <location>
        <begin position="52"/>
        <end position="74"/>
    </location>
</feature>
<name>A0A814TGJ3_9BILA</name>
<accession>A0A814TGJ3</accession>
<dbReference type="Gene3D" id="1.20.1070.10">
    <property type="entry name" value="Rhodopsin 7-helix transmembrane proteins"/>
    <property type="match status" value="1"/>
</dbReference>
<evidence type="ECO:0008006" key="5">
    <source>
        <dbReference type="Google" id="ProtNLM"/>
    </source>
</evidence>
<evidence type="ECO:0000313" key="2">
    <source>
        <dbReference type="EMBL" id="CAF1062834.1"/>
    </source>
</evidence>